<proteinExistence type="predicted"/>
<reference evidence="4 5" key="1">
    <citation type="journal article" date="2015" name="Stand. Genomic Sci.">
        <title>Genomic Encyclopedia of Bacterial and Archaeal Type Strains, Phase III: the genomes of soil and plant-associated and newly described type strains.</title>
        <authorList>
            <person name="Whitman W.B."/>
            <person name="Woyke T."/>
            <person name="Klenk H.P."/>
            <person name="Zhou Y."/>
            <person name="Lilburn T.G."/>
            <person name="Beck B.J."/>
            <person name="De Vos P."/>
            <person name="Vandamme P."/>
            <person name="Eisen J.A."/>
            <person name="Garrity G."/>
            <person name="Hugenholtz P."/>
            <person name="Kyrpides N.C."/>
        </authorList>
    </citation>
    <scope>NUCLEOTIDE SEQUENCE [LARGE SCALE GENOMIC DNA]</scope>
    <source>
        <strain evidence="4 5">VKM Ac-2572</strain>
    </source>
</reference>
<dbReference type="InterPro" id="IPR050832">
    <property type="entry name" value="Bact_Acetyltransf"/>
</dbReference>
<evidence type="ECO:0000313" key="5">
    <source>
        <dbReference type="Proteomes" id="UP000294508"/>
    </source>
</evidence>
<dbReference type="AlphaFoldDB" id="A0A4R2HGE4"/>
<name>A0A4R2HGE4_9ACTN</name>
<evidence type="ECO:0000256" key="2">
    <source>
        <dbReference type="ARBA" id="ARBA00023315"/>
    </source>
</evidence>
<dbReference type="GO" id="GO:0016747">
    <property type="term" value="F:acyltransferase activity, transferring groups other than amino-acyl groups"/>
    <property type="evidence" value="ECO:0007669"/>
    <property type="project" value="InterPro"/>
</dbReference>
<organism evidence="4 5">
    <name type="scientific">Kribbella steppae</name>
    <dbReference type="NCBI Taxonomy" id="2512223"/>
    <lineage>
        <taxon>Bacteria</taxon>
        <taxon>Bacillati</taxon>
        <taxon>Actinomycetota</taxon>
        <taxon>Actinomycetes</taxon>
        <taxon>Propionibacteriales</taxon>
        <taxon>Kribbellaceae</taxon>
        <taxon>Kribbella</taxon>
    </lineage>
</organism>
<comment type="caution">
    <text evidence="4">The sequence shown here is derived from an EMBL/GenBank/DDBJ whole genome shotgun (WGS) entry which is preliminary data.</text>
</comment>
<feature type="domain" description="N-acetyltransferase" evidence="3">
    <location>
        <begin position="20"/>
        <end position="178"/>
    </location>
</feature>
<keyword evidence="5" id="KW-1185">Reference proteome</keyword>
<keyword evidence="1" id="KW-0808">Transferase</keyword>
<gene>
    <name evidence="4" type="ORF">EV652_106167</name>
</gene>
<dbReference type="OrthoDB" id="3254236at2"/>
<evidence type="ECO:0000259" key="3">
    <source>
        <dbReference type="PROSITE" id="PS51186"/>
    </source>
</evidence>
<accession>A0A4R2HGE4</accession>
<sequence length="181" mass="19529">MSGFADYQPDVDRQSADATITVRPAELADLEACAGLIVSRTGGSVEARTHRLMADLREPERYAAVACAGDEVIGYGGVIHHEVSPGDPPDMAPTGYYLVGLIVAPDWRRHGIGELLTADRMRWTAERADSIYYFANLANGATLDLHHSLGFTEVTRDFTFPGDPLQPGTGVLLRADLTTGQ</sequence>
<keyword evidence="4" id="KW-0689">Ribosomal protein</keyword>
<dbReference type="PROSITE" id="PS51186">
    <property type="entry name" value="GNAT"/>
    <property type="match status" value="1"/>
</dbReference>
<dbReference type="Proteomes" id="UP000294508">
    <property type="component" value="Unassembled WGS sequence"/>
</dbReference>
<evidence type="ECO:0000313" key="4">
    <source>
        <dbReference type="EMBL" id="TCO28182.1"/>
    </source>
</evidence>
<dbReference type="PANTHER" id="PTHR43877">
    <property type="entry name" value="AMINOALKYLPHOSPHONATE N-ACETYLTRANSFERASE-RELATED-RELATED"/>
    <property type="match status" value="1"/>
</dbReference>
<dbReference type="SUPFAM" id="SSF55729">
    <property type="entry name" value="Acyl-CoA N-acyltransferases (Nat)"/>
    <property type="match status" value="1"/>
</dbReference>
<dbReference type="InterPro" id="IPR000182">
    <property type="entry name" value="GNAT_dom"/>
</dbReference>
<keyword evidence="2" id="KW-0012">Acyltransferase</keyword>
<dbReference type="GO" id="GO:0005840">
    <property type="term" value="C:ribosome"/>
    <property type="evidence" value="ECO:0007669"/>
    <property type="project" value="UniProtKB-KW"/>
</dbReference>
<dbReference type="Gene3D" id="3.40.630.30">
    <property type="match status" value="1"/>
</dbReference>
<dbReference type="EMBL" id="SLWN01000006">
    <property type="protein sequence ID" value="TCO28182.1"/>
    <property type="molecule type" value="Genomic_DNA"/>
</dbReference>
<dbReference type="Pfam" id="PF00583">
    <property type="entry name" value="Acetyltransf_1"/>
    <property type="match status" value="1"/>
</dbReference>
<keyword evidence="4" id="KW-0687">Ribonucleoprotein</keyword>
<protein>
    <submittedName>
        <fullName evidence="4">Ribosomal protein S18 acetylase RimI-like enzyme</fullName>
    </submittedName>
</protein>
<dbReference type="CDD" id="cd04301">
    <property type="entry name" value="NAT_SF"/>
    <property type="match status" value="1"/>
</dbReference>
<evidence type="ECO:0000256" key="1">
    <source>
        <dbReference type="ARBA" id="ARBA00022679"/>
    </source>
</evidence>
<dbReference type="RefSeq" id="WP_132210390.1">
    <property type="nucleotide sequence ID" value="NZ_SLWN01000006.1"/>
</dbReference>
<dbReference type="InterPro" id="IPR016181">
    <property type="entry name" value="Acyl_CoA_acyltransferase"/>
</dbReference>